<sequence length="100" mass="11086">MPQLACWPDKPSQAATSAPQASCLTPLVKEIATEILETWIAGIEISLGNLCQKMQEIIKSNMNLSAASIKVPVKEAIWLPEALWLRREHQWQAAVNPPIK</sequence>
<evidence type="ECO:0000313" key="1">
    <source>
        <dbReference type="EMBL" id="KAH8000796.1"/>
    </source>
</evidence>
<evidence type="ECO:0000313" key="2">
    <source>
        <dbReference type="Proteomes" id="UP000827872"/>
    </source>
</evidence>
<proteinExistence type="predicted"/>
<keyword evidence="2" id="KW-1185">Reference proteome</keyword>
<protein>
    <submittedName>
        <fullName evidence="1">Uncharacterized protein</fullName>
    </submittedName>
</protein>
<name>A0ACB8F6Q4_9SAUR</name>
<accession>A0ACB8F6Q4</accession>
<organism evidence="1 2">
    <name type="scientific">Sphaerodactylus townsendi</name>
    <dbReference type="NCBI Taxonomy" id="933632"/>
    <lineage>
        <taxon>Eukaryota</taxon>
        <taxon>Metazoa</taxon>
        <taxon>Chordata</taxon>
        <taxon>Craniata</taxon>
        <taxon>Vertebrata</taxon>
        <taxon>Euteleostomi</taxon>
        <taxon>Lepidosauria</taxon>
        <taxon>Squamata</taxon>
        <taxon>Bifurcata</taxon>
        <taxon>Gekkota</taxon>
        <taxon>Sphaerodactylidae</taxon>
        <taxon>Sphaerodactylus</taxon>
    </lineage>
</organism>
<comment type="caution">
    <text evidence="1">The sequence shown here is derived from an EMBL/GenBank/DDBJ whole genome shotgun (WGS) entry which is preliminary data.</text>
</comment>
<dbReference type="Proteomes" id="UP000827872">
    <property type="component" value="Linkage Group LG05"/>
</dbReference>
<reference evidence="1" key="1">
    <citation type="submission" date="2021-08" db="EMBL/GenBank/DDBJ databases">
        <title>The first chromosome-level gecko genome reveals the dynamic sex chromosomes of Neotropical dwarf geckos (Sphaerodactylidae: Sphaerodactylus).</title>
        <authorList>
            <person name="Pinto B.J."/>
            <person name="Keating S.E."/>
            <person name="Gamble T."/>
        </authorList>
    </citation>
    <scope>NUCLEOTIDE SEQUENCE</scope>
    <source>
        <strain evidence="1">TG3544</strain>
    </source>
</reference>
<dbReference type="EMBL" id="CM037618">
    <property type="protein sequence ID" value="KAH8000796.1"/>
    <property type="molecule type" value="Genomic_DNA"/>
</dbReference>
<gene>
    <name evidence="1" type="ORF">K3G42_028871</name>
</gene>